<dbReference type="EMBL" id="KZ107865">
    <property type="protein sequence ID" value="OSS43464.1"/>
    <property type="molecule type" value="Genomic_DNA"/>
</dbReference>
<feature type="transmembrane region" description="Helical" evidence="1">
    <location>
        <begin position="146"/>
        <end position="171"/>
    </location>
</feature>
<proteinExistence type="predicted"/>
<evidence type="ECO:0000256" key="1">
    <source>
        <dbReference type="SAM" id="Phobius"/>
    </source>
</evidence>
<keyword evidence="1" id="KW-1133">Transmembrane helix</keyword>
<name>A0A1Y2LHP7_EPING</name>
<dbReference type="OMA" id="CAISAHW"/>
<keyword evidence="1" id="KW-0472">Membrane</keyword>
<dbReference type="Proteomes" id="UP000193240">
    <property type="component" value="Unassembled WGS sequence"/>
</dbReference>
<sequence>MRSEAVSGQELAEMSHTTGLLRSGYASADPRDDTFGDDSHNTDVVELEDYSSPSQATLRYLIRQFRFQFASLAFSRCTGSRWNADTERRKVVIHHNRTVAAAHGLLHVIPLSGAILLLALHWSSFWVNEKNDYSTELQFAAKLHELFMQASITEILLSLIRAGLINGLVPLGILSGAMQPTQLSYLWSLDILSLFRARALQGWQKTVFVVAVPLLFALTALVGPSSAVLMIPRAGVPRTTSGGTYWGVASDQASYPSQIPITNFDFDLQKLNSILLYSDIYEQKEFYGSNIIPHPAEHFLVVKRLLRWTYKDEPLETGGGEIREVNVTIPTEVILSEFGKGQPLEGNRTNTIVAPHPVVGTQCWESSVNNSSDWNHSWPWISLIPDLPTLISRVSDTVELSIDKFRATEEYPTFVNFSPVWISSPEPVDHPLLVVFFRGTTDEKWNQSTLVKPGLLSSMIESQDPDGFVTVTVAVCAISAHWNSGEVQSHYNGMYTLFATGQSSLIQQSAYRKISLDITGDHPMRSAKFLSTLMGMVGAPHLGNLWLEGVLASALAIWLGKVPTLASVKQPHMLYPYEFFAGKPPHKNIEDYTPYKTFLTAYGYGYRMQSTSVYLSMAVLLLYCVITIGYMLYIFATGSASTAWTSGVELLALALQSKRPDHLGHIGVGIDSTKTLGESVGIRVNADNEVELVFAHDRDFNTRGLQKVKQNTEY</sequence>
<protein>
    <submittedName>
        <fullName evidence="2">Uncharacterized protein</fullName>
    </submittedName>
</protein>
<feature type="transmembrane region" description="Helical" evidence="1">
    <location>
        <begin position="207"/>
        <end position="231"/>
    </location>
</feature>
<evidence type="ECO:0000313" key="3">
    <source>
        <dbReference type="Proteomes" id="UP000193240"/>
    </source>
</evidence>
<feature type="transmembrane region" description="Helical" evidence="1">
    <location>
        <begin position="105"/>
        <end position="126"/>
    </location>
</feature>
<reference evidence="2 3" key="1">
    <citation type="journal article" date="2017" name="Genome Announc.">
        <title>Genome sequence of the saprophytic ascomycete Epicoccum nigrum ICMP 19927 strain isolated from New Zealand.</title>
        <authorList>
            <person name="Fokin M."/>
            <person name="Fleetwood D."/>
            <person name="Weir B.S."/>
            <person name="Villas-Boas S.G."/>
        </authorList>
    </citation>
    <scope>NUCLEOTIDE SEQUENCE [LARGE SCALE GENOMIC DNA]</scope>
    <source>
        <strain evidence="2 3">ICMP 19927</strain>
    </source>
</reference>
<gene>
    <name evidence="2" type="ORF">B5807_11949</name>
</gene>
<accession>A0A1Y2LHP7</accession>
<keyword evidence="1" id="KW-0812">Transmembrane</keyword>
<feature type="transmembrane region" description="Helical" evidence="1">
    <location>
        <begin position="613"/>
        <end position="636"/>
    </location>
</feature>
<organism evidence="2 3">
    <name type="scientific">Epicoccum nigrum</name>
    <name type="common">Soil fungus</name>
    <name type="synonym">Epicoccum purpurascens</name>
    <dbReference type="NCBI Taxonomy" id="105696"/>
    <lineage>
        <taxon>Eukaryota</taxon>
        <taxon>Fungi</taxon>
        <taxon>Dikarya</taxon>
        <taxon>Ascomycota</taxon>
        <taxon>Pezizomycotina</taxon>
        <taxon>Dothideomycetes</taxon>
        <taxon>Pleosporomycetidae</taxon>
        <taxon>Pleosporales</taxon>
        <taxon>Pleosporineae</taxon>
        <taxon>Didymellaceae</taxon>
        <taxon>Epicoccum</taxon>
    </lineage>
</organism>
<keyword evidence="3" id="KW-1185">Reference proteome</keyword>
<dbReference type="InParanoid" id="A0A1Y2LHP7"/>
<evidence type="ECO:0000313" key="2">
    <source>
        <dbReference type="EMBL" id="OSS43464.1"/>
    </source>
</evidence>
<dbReference type="AlphaFoldDB" id="A0A1Y2LHP7"/>